<evidence type="ECO:0000256" key="4">
    <source>
        <dbReference type="ARBA" id="ARBA00022989"/>
    </source>
</evidence>
<comment type="subcellular location">
    <subcellularLocation>
        <location evidence="6">Cell membrane</location>
        <topology evidence="6">Single-pass membrane protein</topology>
    </subcellularLocation>
    <subcellularLocation>
        <location evidence="1">Membrane</location>
        <topology evidence="1">Single-pass membrane protein</topology>
    </subcellularLocation>
</comment>
<evidence type="ECO:0000256" key="6">
    <source>
        <dbReference type="HAMAP-Rule" id="MF_00363"/>
    </source>
</evidence>
<dbReference type="EMBL" id="JAUNQW010000001">
    <property type="protein sequence ID" value="MDO5456743.1"/>
    <property type="molecule type" value="Genomic_DNA"/>
</dbReference>
<keyword evidence="3 6" id="KW-0812">Transmembrane</keyword>
<dbReference type="InterPro" id="IPR005359">
    <property type="entry name" value="UPF0154"/>
</dbReference>
<evidence type="ECO:0000256" key="5">
    <source>
        <dbReference type="ARBA" id="ARBA00023136"/>
    </source>
</evidence>
<protein>
    <recommendedName>
        <fullName evidence="6">UPF0154 protein Q4F26_00220</fullName>
    </recommendedName>
</protein>
<feature type="transmembrane region" description="Helical" evidence="6">
    <location>
        <begin position="6"/>
        <end position="24"/>
    </location>
</feature>
<dbReference type="Proteomes" id="UP001171751">
    <property type="component" value="Unassembled WGS sequence"/>
</dbReference>
<dbReference type="GO" id="GO:0005886">
    <property type="term" value="C:plasma membrane"/>
    <property type="evidence" value="ECO:0007669"/>
    <property type="project" value="UniProtKB-SubCell"/>
</dbReference>
<gene>
    <name evidence="7" type="ORF">Q4F26_00220</name>
</gene>
<keyword evidence="6" id="KW-1003">Cell membrane</keyword>
<organism evidence="7 8">
    <name type="scientific">Atopococcus tabaci</name>
    <dbReference type="NCBI Taxonomy" id="269774"/>
    <lineage>
        <taxon>Bacteria</taxon>
        <taxon>Bacillati</taxon>
        <taxon>Bacillota</taxon>
        <taxon>Bacilli</taxon>
        <taxon>Lactobacillales</taxon>
        <taxon>Carnobacteriaceae</taxon>
        <taxon>Atopococcus</taxon>
    </lineage>
</organism>
<keyword evidence="5 6" id="KW-0472">Membrane</keyword>
<name>A0AA43UA11_9LACT</name>
<proteinExistence type="inferred from homology"/>
<evidence type="ECO:0000313" key="8">
    <source>
        <dbReference type="Proteomes" id="UP001171751"/>
    </source>
</evidence>
<keyword evidence="4 6" id="KW-1133">Transmembrane helix</keyword>
<reference evidence="7" key="1">
    <citation type="submission" date="2023-07" db="EMBL/GenBank/DDBJ databases">
        <title>Between Cages and Wild: Unraveling the Impact of Captivity on Animal Microbiomes and Antimicrobial Resistance.</title>
        <authorList>
            <person name="Schmartz G.P."/>
            <person name="Rehner J."/>
            <person name="Schuff M.J."/>
            <person name="Becker S.L."/>
            <person name="Kravczyk M."/>
            <person name="Gurevich A."/>
            <person name="Francke R."/>
            <person name="Mueller R."/>
            <person name="Keller V."/>
            <person name="Keller A."/>
        </authorList>
    </citation>
    <scope>NUCLEOTIDE SEQUENCE</scope>
    <source>
        <strain evidence="7">S39M_St_73</strain>
    </source>
</reference>
<keyword evidence="8" id="KW-1185">Reference proteome</keyword>
<comment type="caution">
    <text evidence="7">The sequence shown here is derived from an EMBL/GenBank/DDBJ whole genome shotgun (WGS) entry which is preliminary data.</text>
</comment>
<dbReference type="Pfam" id="PF03672">
    <property type="entry name" value="UPF0154"/>
    <property type="match status" value="1"/>
</dbReference>
<evidence type="ECO:0000256" key="3">
    <source>
        <dbReference type="ARBA" id="ARBA00022692"/>
    </source>
</evidence>
<comment type="similarity">
    <text evidence="2 6">Belongs to the UPF0154 family.</text>
</comment>
<evidence type="ECO:0000256" key="1">
    <source>
        <dbReference type="ARBA" id="ARBA00004167"/>
    </source>
</evidence>
<sequence length="79" mass="9108">MNIWLAVVLIILALVGGIVIGFFLSKKYMENYLQENPPVDEDFIRAMMGQMGQKPSEARVRQMTTMMKSQNKKKKKSKK</sequence>
<accession>A0AA43UA11</accession>
<dbReference type="HAMAP" id="MF_00363">
    <property type="entry name" value="UPF0154"/>
    <property type="match status" value="1"/>
</dbReference>
<dbReference type="AlphaFoldDB" id="A0AA43UA11"/>
<evidence type="ECO:0000256" key="2">
    <source>
        <dbReference type="ARBA" id="ARBA00006694"/>
    </source>
</evidence>
<evidence type="ECO:0000313" key="7">
    <source>
        <dbReference type="EMBL" id="MDO5456743.1"/>
    </source>
</evidence>